<organism evidence="6 7">
    <name type="scientific">Brevundimonas subvibrioides</name>
    <dbReference type="NCBI Taxonomy" id="74313"/>
    <lineage>
        <taxon>Bacteria</taxon>
        <taxon>Pseudomonadati</taxon>
        <taxon>Pseudomonadota</taxon>
        <taxon>Alphaproteobacteria</taxon>
        <taxon>Caulobacterales</taxon>
        <taxon>Caulobacteraceae</taxon>
        <taxon>Brevundimonas</taxon>
    </lineage>
</organism>
<dbReference type="CDD" id="cd00383">
    <property type="entry name" value="trans_reg_C"/>
    <property type="match status" value="1"/>
</dbReference>
<feature type="domain" description="OmpR/PhoB-type" evidence="5">
    <location>
        <begin position="130"/>
        <end position="229"/>
    </location>
</feature>
<dbReference type="Proteomes" id="UP000216147">
    <property type="component" value="Unassembled WGS sequence"/>
</dbReference>
<dbReference type="SUPFAM" id="SSF52172">
    <property type="entry name" value="CheY-like"/>
    <property type="match status" value="1"/>
</dbReference>
<dbReference type="PROSITE" id="PS51755">
    <property type="entry name" value="OMPR_PHOB"/>
    <property type="match status" value="1"/>
</dbReference>
<proteinExistence type="predicted"/>
<dbReference type="GO" id="GO:0006355">
    <property type="term" value="P:regulation of DNA-templated transcription"/>
    <property type="evidence" value="ECO:0007669"/>
    <property type="project" value="InterPro"/>
</dbReference>
<dbReference type="AlphaFoldDB" id="A0A258HE70"/>
<dbReference type="Gene3D" id="3.40.50.2300">
    <property type="match status" value="1"/>
</dbReference>
<dbReference type="GO" id="GO:0032993">
    <property type="term" value="C:protein-DNA complex"/>
    <property type="evidence" value="ECO:0007669"/>
    <property type="project" value="TreeGrafter"/>
</dbReference>
<dbReference type="Gene3D" id="6.10.250.690">
    <property type="match status" value="1"/>
</dbReference>
<dbReference type="GO" id="GO:0000976">
    <property type="term" value="F:transcription cis-regulatory region binding"/>
    <property type="evidence" value="ECO:0007669"/>
    <property type="project" value="TreeGrafter"/>
</dbReference>
<feature type="modified residue" description="4-aspartylphosphate" evidence="2">
    <location>
        <position position="56"/>
    </location>
</feature>
<protein>
    <submittedName>
        <fullName evidence="6">DNA-binding response regulator</fullName>
    </submittedName>
</protein>
<accession>A0A258HE70</accession>
<dbReference type="InterPro" id="IPR036388">
    <property type="entry name" value="WH-like_DNA-bd_sf"/>
</dbReference>
<evidence type="ECO:0000313" key="6">
    <source>
        <dbReference type="EMBL" id="OYX54643.1"/>
    </source>
</evidence>
<sequence length="229" mass="24965">MSAARPRILVIDDEPQIHRFLSPALDAAGYEAKRADSGQEGLRGIALWSPDAVVLDLGLPDMDGKDVLTRAREFYTGPIIILSARDREAEKIEALDLGANDYVEKPFGVGELLARIRAGLRQGADPVAHRGPVVVGDVTIDLDRRLVTRGSQPVRLTPKEYDLLGHLARHAGKLVVHADLLTAVWGAAHATDTQYLRVVIGQLRQKLEADPAQPRLIVTEPAVGYRLQA</sequence>
<dbReference type="PANTHER" id="PTHR48111:SF50">
    <property type="entry name" value="KDP OPERON TRANSCRIPTIONAL REGULATORY PROTEIN KDPE"/>
    <property type="match status" value="1"/>
</dbReference>
<evidence type="ECO:0000259" key="5">
    <source>
        <dbReference type="PROSITE" id="PS51755"/>
    </source>
</evidence>
<dbReference type="InterPro" id="IPR011006">
    <property type="entry name" value="CheY-like_superfamily"/>
</dbReference>
<dbReference type="Pfam" id="PF00486">
    <property type="entry name" value="Trans_reg_C"/>
    <property type="match status" value="1"/>
</dbReference>
<dbReference type="SUPFAM" id="SSF46894">
    <property type="entry name" value="C-terminal effector domain of the bipartite response regulators"/>
    <property type="match status" value="1"/>
</dbReference>
<dbReference type="Gene3D" id="1.10.10.10">
    <property type="entry name" value="Winged helix-like DNA-binding domain superfamily/Winged helix DNA-binding domain"/>
    <property type="match status" value="1"/>
</dbReference>
<keyword evidence="1 3" id="KW-0238">DNA-binding</keyword>
<dbReference type="InterPro" id="IPR001867">
    <property type="entry name" value="OmpR/PhoB-type_DNA-bd"/>
</dbReference>
<keyword evidence="2" id="KW-0597">Phosphoprotein</keyword>
<dbReference type="SMART" id="SM00448">
    <property type="entry name" value="REC"/>
    <property type="match status" value="1"/>
</dbReference>
<dbReference type="InterPro" id="IPR016032">
    <property type="entry name" value="Sig_transdc_resp-reg_C-effctor"/>
</dbReference>
<reference evidence="6 7" key="1">
    <citation type="submission" date="2017-03" db="EMBL/GenBank/DDBJ databases">
        <title>Lifting the veil on microbial sulfur biogeochemistry in mining wastewaters.</title>
        <authorList>
            <person name="Kantor R.S."/>
            <person name="Colenbrander Nelson T."/>
            <person name="Marshall S."/>
            <person name="Bennett D."/>
            <person name="Apte S."/>
            <person name="Camacho D."/>
            <person name="Thomas B.C."/>
            <person name="Warren L.A."/>
            <person name="Banfield J.F."/>
        </authorList>
    </citation>
    <scope>NUCLEOTIDE SEQUENCE [LARGE SCALE GENOMIC DNA]</scope>
    <source>
        <strain evidence="6">32-68-21</strain>
    </source>
</reference>
<name>A0A258HE70_9CAUL</name>
<comment type="caution">
    <text evidence="6">The sequence shown here is derived from an EMBL/GenBank/DDBJ whole genome shotgun (WGS) entry which is preliminary data.</text>
</comment>
<evidence type="ECO:0000256" key="3">
    <source>
        <dbReference type="PROSITE-ProRule" id="PRU01091"/>
    </source>
</evidence>
<dbReference type="EMBL" id="NCEQ01000024">
    <property type="protein sequence ID" value="OYX54643.1"/>
    <property type="molecule type" value="Genomic_DNA"/>
</dbReference>
<dbReference type="Pfam" id="PF00072">
    <property type="entry name" value="Response_reg"/>
    <property type="match status" value="1"/>
</dbReference>
<feature type="domain" description="Response regulatory" evidence="4">
    <location>
        <begin position="7"/>
        <end position="120"/>
    </location>
</feature>
<dbReference type="SMART" id="SM00862">
    <property type="entry name" value="Trans_reg_C"/>
    <property type="match status" value="1"/>
</dbReference>
<feature type="DNA-binding region" description="OmpR/PhoB-type" evidence="3">
    <location>
        <begin position="130"/>
        <end position="229"/>
    </location>
</feature>
<dbReference type="InterPro" id="IPR039420">
    <property type="entry name" value="WalR-like"/>
</dbReference>
<dbReference type="InterPro" id="IPR001789">
    <property type="entry name" value="Sig_transdc_resp-reg_receiver"/>
</dbReference>
<evidence type="ECO:0000256" key="2">
    <source>
        <dbReference type="PROSITE-ProRule" id="PRU00169"/>
    </source>
</evidence>
<dbReference type="PROSITE" id="PS50110">
    <property type="entry name" value="RESPONSE_REGULATORY"/>
    <property type="match status" value="1"/>
</dbReference>
<evidence type="ECO:0000313" key="7">
    <source>
        <dbReference type="Proteomes" id="UP000216147"/>
    </source>
</evidence>
<gene>
    <name evidence="6" type="ORF">B7Y86_15935</name>
</gene>
<dbReference type="GO" id="GO:0005829">
    <property type="term" value="C:cytosol"/>
    <property type="evidence" value="ECO:0007669"/>
    <property type="project" value="TreeGrafter"/>
</dbReference>
<dbReference type="PANTHER" id="PTHR48111">
    <property type="entry name" value="REGULATOR OF RPOS"/>
    <property type="match status" value="1"/>
</dbReference>
<evidence type="ECO:0000256" key="1">
    <source>
        <dbReference type="ARBA" id="ARBA00023125"/>
    </source>
</evidence>
<evidence type="ECO:0000259" key="4">
    <source>
        <dbReference type="PROSITE" id="PS50110"/>
    </source>
</evidence>
<dbReference type="GO" id="GO:0000156">
    <property type="term" value="F:phosphorelay response regulator activity"/>
    <property type="evidence" value="ECO:0007669"/>
    <property type="project" value="TreeGrafter"/>
</dbReference>